<dbReference type="AlphaFoldDB" id="A0A2S6A627"/>
<accession>A0A2S6A627</accession>
<proteinExistence type="predicted"/>
<dbReference type="InterPro" id="IPR046268">
    <property type="entry name" value="DUF6301"/>
</dbReference>
<dbReference type="EMBL" id="PSZC01000059">
    <property type="protein sequence ID" value="PPJ27979.1"/>
    <property type="molecule type" value="Genomic_DNA"/>
</dbReference>
<dbReference type="Pfam" id="PF19818">
    <property type="entry name" value="DUF6301"/>
    <property type="match status" value="1"/>
</dbReference>
<protein>
    <submittedName>
        <fullName evidence="1">Uncharacterized protein</fullName>
    </submittedName>
</protein>
<evidence type="ECO:0000313" key="1">
    <source>
        <dbReference type="EMBL" id="PPJ27979.1"/>
    </source>
</evidence>
<gene>
    <name evidence="1" type="ORF">C5E45_34725</name>
</gene>
<dbReference type="Proteomes" id="UP000239874">
    <property type="component" value="Unassembled WGS sequence"/>
</dbReference>
<reference evidence="1 2" key="1">
    <citation type="submission" date="2018-02" db="EMBL/GenBank/DDBJ databases">
        <title>8 Nocardia nova and 1 Nocardia cyriacigeorgica strain used for evolution to TMP-SMX.</title>
        <authorList>
            <person name="Mehta H."/>
            <person name="Weng J."/>
            <person name="Shamoo Y."/>
        </authorList>
    </citation>
    <scope>NUCLEOTIDE SEQUENCE [LARGE SCALE GENOMIC DNA]</scope>
    <source>
        <strain evidence="1 2">MDA3139</strain>
    </source>
</reference>
<name>A0A2S6A627_9NOCA</name>
<evidence type="ECO:0000313" key="2">
    <source>
        <dbReference type="Proteomes" id="UP000239874"/>
    </source>
</evidence>
<sequence>MADSAPQGRTISIMRVDFDRALDAIQAATQFDWTWTVDDLPTFSERIGWQSSSPDDKNPSLTTNLDVNRTDASVLVDNTAKPDVRRPLEQMWFHASDVVLDDPSVQPELDHAFDDLAQRVFEMVGQRPTGWSLEPLRSLRWDLPTIVVTLYVSDEDVSVYLVSPEYQKWCDEIEASGDD</sequence>
<comment type="caution">
    <text evidence="1">The sequence shown here is derived from an EMBL/GenBank/DDBJ whole genome shotgun (WGS) entry which is preliminary data.</text>
</comment>
<organism evidence="1 2">
    <name type="scientific">Nocardia nova</name>
    <dbReference type="NCBI Taxonomy" id="37330"/>
    <lineage>
        <taxon>Bacteria</taxon>
        <taxon>Bacillati</taxon>
        <taxon>Actinomycetota</taxon>
        <taxon>Actinomycetes</taxon>
        <taxon>Mycobacteriales</taxon>
        <taxon>Nocardiaceae</taxon>
        <taxon>Nocardia</taxon>
    </lineage>
</organism>